<reference evidence="3 4" key="1">
    <citation type="submission" date="2020-03" db="EMBL/GenBank/DDBJ databases">
        <title>Chryseoglobus sp. isolated from a deep-sea seamount.</title>
        <authorList>
            <person name="Zhang D.-C."/>
        </authorList>
    </citation>
    <scope>NUCLEOTIDE SEQUENCE [LARGE SCALE GENOMIC DNA]</scope>
    <source>
        <strain evidence="3 4">KN1116</strain>
    </source>
</reference>
<dbReference type="Proteomes" id="UP000818266">
    <property type="component" value="Unassembled WGS sequence"/>
</dbReference>
<evidence type="ECO:0000313" key="3">
    <source>
        <dbReference type="EMBL" id="NHF62228.1"/>
    </source>
</evidence>
<dbReference type="Gene3D" id="3.90.1340.10">
    <property type="entry name" value="Phage tail collar domain"/>
    <property type="match status" value="1"/>
</dbReference>
<proteinExistence type="predicted"/>
<name>A0A9E5JKN0_9MICO</name>
<dbReference type="RefSeq" id="WP_165638024.1">
    <property type="nucleotide sequence ID" value="NZ_VIKT02000004.1"/>
</dbReference>
<protein>
    <submittedName>
        <fullName evidence="3">Tail fiber protein</fullName>
    </submittedName>
</protein>
<feature type="region of interest" description="Disordered" evidence="1">
    <location>
        <begin position="184"/>
        <end position="215"/>
    </location>
</feature>
<dbReference type="EMBL" id="VIKT02000004">
    <property type="protein sequence ID" value="NHF62228.1"/>
    <property type="molecule type" value="Genomic_DNA"/>
</dbReference>
<feature type="domain" description="Phage tail collar" evidence="2">
    <location>
        <begin position="81"/>
        <end position="133"/>
    </location>
</feature>
<accession>A0A9E5JKN0</accession>
<organism evidence="3 4">
    <name type="scientific">Microcella pacifica</name>
    <dbReference type="NCBI Taxonomy" id="2591847"/>
    <lineage>
        <taxon>Bacteria</taxon>
        <taxon>Bacillati</taxon>
        <taxon>Actinomycetota</taxon>
        <taxon>Actinomycetes</taxon>
        <taxon>Micrococcales</taxon>
        <taxon>Microbacteriaceae</taxon>
        <taxon>Microcella</taxon>
    </lineage>
</organism>
<dbReference type="InterPro" id="IPR037053">
    <property type="entry name" value="Phage_tail_collar_dom_sf"/>
</dbReference>
<evidence type="ECO:0000313" key="4">
    <source>
        <dbReference type="Proteomes" id="UP000818266"/>
    </source>
</evidence>
<gene>
    <name evidence="3" type="ORF">FK219_003060</name>
</gene>
<comment type="caution">
    <text evidence="3">The sequence shown here is derived from an EMBL/GenBank/DDBJ whole genome shotgun (WGS) entry which is preliminary data.</text>
</comment>
<evidence type="ECO:0000256" key="1">
    <source>
        <dbReference type="SAM" id="MobiDB-lite"/>
    </source>
</evidence>
<sequence length="232" mass="24391">MTQTSVWGKVTSTSPLRVQLGGDPEPLPITPVALIDPALLNVDDLVFCERPARKVFIIGRAQGDGGGGFIGEHRAGEWATPPHPAWVLANGAVLNIADYPKLAAHYEATYGTSNHHGGNGTTTFAVPDTRERTYVNQGGADVFANIGAVTGAKEHTHDLSDAGWAKITGDLDFIRNRRISVPNWSANRQTPSDYSNGSSTASPGVASALGGATDSASNVPPSFVCRYVIRAA</sequence>
<dbReference type="InterPro" id="IPR011083">
    <property type="entry name" value="Phage_tail_collar_dom"/>
</dbReference>
<evidence type="ECO:0000259" key="2">
    <source>
        <dbReference type="Pfam" id="PF07484"/>
    </source>
</evidence>
<feature type="compositionally biased region" description="Polar residues" evidence="1">
    <location>
        <begin position="184"/>
        <end position="202"/>
    </location>
</feature>
<keyword evidence="4" id="KW-1185">Reference proteome</keyword>
<dbReference type="AlphaFoldDB" id="A0A9E5JKN0"/>
<dbReference type="SUPFAM" id="SSF88874">
    <property type="entry name" value="Receptor-binding domain of short tail fibre protein gp12"/>
    <property type="match status" value="1"/>
</dbReference>
<dbReference type="Pfam" id="PF07484">
    <property type="entry name" value="Collar"/>
    <property type="match status" value="1"/>
</dbReference>